<dbReference type="PANTHER" id="PTHR30349:SF64">
    <property type="entry name" value="PROPHAGE INTEGRASE INTD-RELATED"/>
    <property type="match status" value="1"/>
</dbReference>
<dbReference type="InterPro" id="IPR050090">
    <property type="entry name" value="Tyrosine_recombinase_XerCD"/>
</dbReference>
<dbReference type="InterPro" id="IPR013762">
    <property type="entry name" value="Integrase-like_cat_sf"/>
</dbReference>
<reference evidence="8 9" key="1">
    <citation type="submission" date="2020-01" db="EMBL/GenBank/DDBJ databases">
        <title>Muricauda sediminis sp.nov. 40Bstr401.</title>
        <authorList>
            <person name="Xue Z."/>
            <person name="Zhu S."/>
            <person name="Ren N."/>
            <person name="Chen T."/>
            <person name="Chen X."/>
            <person name="Chen J."/>
            <person name="Yang J."/>
        </authorList>
    </citation>
    <scope>NUCLEOTIDE SEQUENCE [LARGE SCALE GENOMIC DNA]</scope>
    <source>
        <strain evidence="8 9">40Bstr401</strain>
    </source>
</reference>
<dbReference type="AlphaFoldDB" id="A0A6I5KRB9"/>
<accession>A0A6I5KRB9</accession>
<evidence type="ECO:0000259" key="6">
    <source>
        <dbReference type="PROSITE" id="PS51898"/>
    </source>
</evidence>
<comment type="similarity">
    <text evidence="1">Belongs to the 'phage' integrase family.</text>
</comment>
<dbReference type="Pfam" id="PF00589">
    <property type="entry name" value="Phage_integrase"/>
    <property type="match status" value="1"/>
</dbReference>
<dbReference type="PANTHER" id="PTHR30349">
    <property type="entry name" value="PHAGE INTEGRASE-RELATED"/>
    <property type="match status" value="1"/>
</dbReference>
<dbReference type="GO" id="GO:0006310">
    <property type="term" value="P:DNA recombination"/>
    <property type="evidence" value="ECO:0007669"/>
    <property type="project" value="UniProtKB-KW"/>
</dbReference>
<dbReference type="GO" id="GO:0015074">
    <property type="term" value="P:DNA integration"/>
    <property type="evidence" value="ECO:0007669"/>
    <property type="project" value="UniProtKB-KW"/>
</dbReference>
<dbReference type="InterPro" id="IPR025269">
    <property type="entry name" value="SAM-like_dom"/>
</dbReference>
<evidence type="ECO:0000256" key="2">
    <source>
        <dbReference type="ARBA" id="ARBA00022908"/>
    </source>
</evidence>
<evidence type="ECO:0000313" key="9">
    <source>
        <dbReference type="Proteomes" id="UP000468707"/>
    </source>
</evidence>
<evidence type="ECO:0000256" key="3">
    <source>
        <dbReference type="ARBA" id="ARBA00023125"/>
    </source>
</evidence>
<dbReference type="InterPro" id="IPR011010">
    <property type="entry name" value="DNA_brk_join_enz"/>
</dbReference>
<evidence type="ECO:0000259" key="7">
    <source>
        <dbReference type="PROSITE" id="PS51900"/>
    </source>
</evidence>
<organism evidence="8 9">
    <name type="scientific">Flagellimonas sediminis</name>
    <dbReference type="NCBI Taxonomy" id="2696468"/>
    <lineage>
        <taxon>Bacteria</taxon>
        <taxon>Pseudomonadati</taxon>
        <taxon>Bacteroidota</taxon>
        <taxon>Flavobacteriia</taxon>
        <taxon>Flavobacteriales</taxon>
        <taxon>Flavobacteriaceae</taxon>
        <taxon>Flagellimonas</taxon>
    </lineage>
</organism>
<dbReference type="PROSITE" id="PS51900">
    <property type="entry name" value="CB"/>
    <property type="match status" value="1"/>
</dbReference>
<comment type="caution">
    <text evidence="8">The sequence shown here is derived from an EMBL/GenBank/DDBJ whole genome shotgun (WGS) entry which is preliminary data.</text>
</comment>
<feature type="domain" description="Core-binding (CB)" evidence="7">
    <location>
        <begin position="103"/>
        <end position="187"/>
    </location>
</feature>
<keyword evidence="9" id="KW-1185">Reference proteome</keyword>
<dbReference type="SUPFAM" id="SSF56349">
    <property type="entry name" value="DNA breaking-rejoining enzymes"/>
    <property type="match status" value="1"/>
</dbReference>
<dbReference type="InterPro" id="IPR035386">
    <property type="entry name" value="Arm-DNA-bind_5"/>
</dbReference>
<dbReference type="PROSITE" id="PS51898">
    <property type="entry name" value="TYR_RECOMBINASE"/>
    <property type="match status" value="1"/>
</dbReference>
<evidence type="ECO:0000256" key="1">
    <source>
        <dbReference type="ARBA" id="ARBA00008857"/>
    </source>
</evidence>
<dbReference type="InterPro" id="IPR002104">
    <property type="entry name" value="Integrase_catalytic"/>
</dbReference>
<proteinExistence type="inferred from homology"/>
<name>A0A6I5KRB9_9FLAO</name>
<dbReference type="InterPro" id="IPR010998">
    <property type="entry name" value="Integrase_recombinase_N"/>
</dbReference>
<evidence type="ECO:0000256" key="4">
    <source>
        <dbReference type="ARBA" id="ARBA00023172"/>
    </source>
</evidence>
<keyword evidence="4" id="KW-0233">DNA recombination</keyword>
<dbReference type="Pfam" id="PF17293">
    <property type="entry name" value="Arm-DNA-bind_5"/>
    <property type="match status" value="1"/>
</dbReference>
<feature type="domain" description="Tyr recombinase" evidence="6">
    <location>
        <begin position="211"/>
        <end position="403"/>
    </location>
</feature>
<gene>
    <name evidence="8" type="ORF">GTK07_08345</name>
</gene>
<evidence type="ECO:0000313" key="8">
    <source>
        <dbReference type="EMBL" id="NDV43336.1"/>
    </source>
</evidence>
<dbReference type="Proteomes" id="UP000468707">
    <property type="component" value="Unassembled WGS sequence"/>
</dbReference>
<keyword evidence="2" id="KW-0229">DNA integration</keyword>
<dbReference type="Gene3D" id="1.10.443.10">
    <property type="entry name" value="Intergrase catalytic core"/>
    <property type="match status" value="1"/>
</dbReference>
<keyword evidence="3 5" id="KW-0238">DNA-binding</keyword>
<sequence length="404" mass="47072">MASSIKVTLRKKPNKQGEYPLVLRITKDRRSTYLYTGQYIDLKYWDETNRTVRKSHPNAVRLNNLLLVKLAEANKTLLALTSEKNDYSSQSIKKEITTPLSKVTFKQMADAYLEELNANKKINRYNTDKARINHLLRFAQNNYLTFREIDEAFLRRFISYLKGEKKLSPRSVINTLIVIRTLYNRSIKQGVIERKHYPFGKDKIRIKFPETEKVGLNKDEIQAIEALDALTAQEAHVRNVWLFSFYLAGMRVGDVINIRWSDIYDGRLHYRMNKNAKLLSLKLPEKVIPIIGNYKEDKKSEDDFIFPEMKKANLKNARDVLAKTKTATKKFNKYLSRVADKAKIDKKLTMHIARHSFGNIAGDAIPLQMLQKLYRHTSITTTINYQANFMHQDTDDALDKVINF</sequence>
<dbReference type="GO" id="GO:0003677">
    <property type="term" value="F:DNA binding"/>
    <property type="evidence" value="ECO:0007669"/>
    <property type="project" value="UniProtKB-UniRule"/>
</dbReference>
<dbReference type="Gene3D" id="1.10.150.130">
    <property type="match status" value="1"/>
</dbReference>
<dbReference type="EMBL" id="JAAAMI010000003">
    <property type="protein sequence ID" value="NDV43336.1"/>
    <property type="molecule type" value="Genomic_DNA"/>
</dbReference>
<dbReference type="InterPro" id="IPR044068">
    <property type="entry name" value="CB"/>
</dbReference>
<protein>
    <submittedName>
        <fullName evidence="8">Tyrosine-type recombinase/integrase</fullName>
    </submittedName>
</protein>
<evidence type="ECO:0000256" key="5">
    <source>
        <dbReference type="PROSITE-ProRule" id="PRU01248"/>
    </source>
</evidence>
<dbReference type="Pfam" id="PF13102">
    <property type="entry name" value="Phage_int_SAM_5"/>
    <property type="match status" value="1"/>
</dbReference>
<dbReference type="RefSeq" id="WP_163634828.1">
    <property type="nucleotide sequence ID" value="NZ_JAAAMI010000003.1"/>
</dbReference>